<dbReference type="Gene3D" id="3.90.480.10">
    <property type="entry name" value="Sulfite Reductase Hemoprotein,Domain 2"/>
    <property type="match status" value="1"/>
</dbReference>
<dbReference type="InterPro" id="IPR036136">
    <property type="entry name" value="Nit/Sulf_reduc_fer-like_dom_sf"/>
</dbReference>
<sequence>MSARDGGLCRIRLTGGELSSSAAHAVADAARHHASGVIEVTNRANLQLRGVRDDAPEALVQSLLDAGLGPATPGADDLRNVMLSPLALDDTRALAAQIVDRMQRDARLHALSPKFALLLDGGERLAMLDHPHDIWLASIDDGARFAFGLAGCPPVDADDAPAIGAVERMHVVALVDALLHAFLDLAAPEHTRMRDLLSEVPIEHLLKASGVPPMRDVHAWRRPAADASLRLGAHFQHRNGLMHAGAQPPLGRLSASSLHALADLAATHGTARLRMTPWQSVLLPDIAQSQAGNVLHAMRALGLATEPAEPLARLIACAGSQGCARGLADTKADALKLAQRLPANAEAVHLSGCVRSCAAAHRVPSALVAVAPGRYDLYQHAALPKTEGFGRCVARNITIEEAADWLARSTTDA</sequence>
<dbReference type="InterPro" id="IPR051329">
    <property type="entry name" value="NIR_SIR_4Fe-4S"/>
</dbReference>
<evidence type="ECO:0000259" key="7">
    <source>
        <dbReference type="Pfam" id="PF01077"/>
    </source>
</evidence>
<evidence type="ECO:0000256" key="3">
    <source>
        <dbReference type="ARBA" id="ARBA00022723"/>
    </source>
</evidence>
<dbReference type="PANTHER" id="PTHR32439:SF9">
    <property type="entry name" value="BLR3264 PROTEIN"/>
    <property type="match status" value="1"/>
</dbReference>
<dbReference type="GO" id="GO:0051539">
    <property type="term" value="F:4 iron, 4 sulfur cluster binding"/>
    <property type="evidence" value="ECO:0007669"/>
    <property type="project" value="UniProtKB-KW"/>
</dbReference>
<reference evidence="9" key="1">
    <citation type="submission" date="2016-01" db="EMBL/GenBank/DDBJ databases">
        <authorList>
            <person name="Peeters C."/>
        </authorList>
    </citation>
    <scope>NUCLEOTIDE SEQUENCE [LARGE SCALE GENOMIC DNA]</scope>
    <source>
        <strain evidence="9">LMG 22940</strain>
    </source>
</reference>
<dbReference type="Pfam" id="PF01077">
    <property type="entry name" value="NIR_SIR"/>
    <property type="match status" value="1"/>
</dbReference>
<keyword evidence="6" id="KW-0411">Iron-sulfur</keyword>
<dbReference type="GO" id="GO:0046872">
    <property type="term" value="F:metal ion binding"/>
    <property type="evidence" value="ECO:0007669"/>
    <property type="project" value="UniProtKB-KW"/>
</dbReference>
<evidence type="ECO:0000313" key="10">
    <source>
        <dbReference type="Proteomes" id="UP000054770"/>
    </source>
</evidence>
<dbReference type="EMBL" id="FCON02000062">
    <property type="protein sequence ID" value="SAL75777.1"/>
    <property type="molecule type" value="Genomic_DNA"/>
</dbReference>
<dbReference type="Gene3D" id="3.30.413.10">
    <property type="entry name" value="Sulfite Reductase Hemoprotein, domain 1"/>
    <property type="match status" value="2"/>
</dbReference>
<dbReference type="GO" id="GO:0016491">
    <property type="term" value="F:oxidoreductase activity"/>
    <property type="evidence" value="ECO:0007669"/>
    <property type="project" value="UniProtKB-KW"/>
</dbReference>
<evidence type="ECO:0000259" key="8">
    <source>
        <dbReference type="Pfam" id="PF03460"/>
    </source>
</evidence>
<accession>A0A158K3U8</accession>
<evidence type="ECO:0000256" key="1">
    <source>
        <dbReference type="ARBA" id="ARBA00022485"/>
    </source>
</evidence>
<evidence type="ECO:0000313" key="9">
    <source>
        <dbReference type="EMBL" id="SAL75777.1"/>
    </source>
</evidence>
<dbReference type="InterPro" id="IPR045854">
    <property type="entry name" value="NO2/SO3_Rdtase_4Fe4S_sf"/>
</dbReference>
<organism evidence="9 10">
    <name type="scientific">Caballeronia choica</name>
    <dbReference type="NCBI Taxonomy" id="326476"/>
    <lineage>
        <taxon>Bacteria</taxon>
        <taxon>Pseudomonadati</taxon>
        <taxon>Pseudomonadota</taxon>
        <taxon>Betaproteobacteria</taxon>
        <taxon>Burkholderiales</taxon>
        <taxon>Burkholderiaceae</taxon>
        <taxon>Caballeronia</taxon>
    </lineage>
</organism>
<evidence type="ECO:0000256" key="4">
    <source>
        <dbReference type="ARBA" id="ARBA00023002"/>
    </source>
</evidence>
<keyword evidence="3" id="KW-0479">Metal-binding</keyword>
<feature type="domain" description="Nitrite/Sulfite reductase ferredoxin-like" evidence="8">
    <location>
        <begin position="237"/>
        <end position="300"/>
    </location>
</feature>
<dbReference type="InterPro" id="IPR006067">
    <property type="entry name" value="NO2/SO3_Rdtase_4Fe4S_dom"/>
</dbReference>
<evidence type="ECO:0000256" key="2">
    <source>
        <dbReference type="ARBA" id="ARBA00022617"/>
    </source>
</evidence>
<dbReference type="InterPro" id="IPR012798">
    <property type="entry name" value="Cbl_synth_CobG-like"/>
</dbReference>
<dbReference type="AlphaFoldDB" id="A0A158K3U8"/>
<feature type="domain" description="Nitrite/sulphite reductase 4Fe-4S" evidence="7">
    <location>
        <begin position="76"/>
        <end position="208"/>
    </location>
</feature>
<evidence type="ECO:0000256" key="5">
    <source>
        <dbReference type="ARBA" id="ARBA00023004"/>
    </source>
</evidence>
<dbReference type="GO" id="GO:0020037">
    <property type="term" value="F:heme binding"/>
    <property type="evidence" value="ECO:0007669"/>
    <property type="project" value="InterPro"/>
</dbReference>
<proteinExistence type="predicted"/>
<dbReference type="SUPFAM" id="SSF56014">
    <property type="entry name" value="Nitrite and sulphite reductase 4Fe-4S domain-like"/>
    <property type="match status" value="2"/>
</dbReference>
<gene>
    <name evidence="9" type="ORF">AWB68_04842</name>
</gene>
<evidence type="ECO:0000256" key="6">
    <source>
        <dbReference type="ARBA" id="ARBA00023014"/>
    </source>
</evidence>
<dbReference type="NCBIfam" id="TIGR02435">
    <property type="entry name" value="CobG"/>
    <property type="match status" value="1"/>
</dbReference>
<keyword evidence="2" id="KW-0349">Heme</keyword>
<protein>
    <submittedName>
        <fullName evidence="9">Precorrin-3B synthase</fullName>
    </submittedName>
</protein>
<keyword evidence="1" id="KW-0004">4Fe-4S</keyword>
<dbReference type="Proteomes" id="UP000054770">
    <property type="component" value="Unassembled WGS sequence"/>
</dbReference>
<comment type="caution">
    <text evidence="9">The sequence shown here is derived from an EMBL/GenBank/DDBJ whole genome shotgun (WGS) entry which is preliminary data.</text>
</comment>
<feature type="domain" description="Nitrite/Sulfite reductase ferredoxin-like" evidence="8">
    <location>
        <begin position="4"/>
        <end position="64"/>
    </location>
</feature>
<name>A0A158K3U8_9BURK</name>
<keyword evidence="4" id="KW-0560">Oxidoreductase</keyword>
<dbReference type="Pfam" id="PF03460">
    <property type="entry name" value="NIR_SIR_ferr"/>
    <property type="match status" value="2"/>
</dbReference>
<dbReference type="PANTHER" id="PTHR32439">
    <property type="entry name" value="FERREDOXIN--NITRITE REDUCTASE, CHLOROPLASTIC"/>
    <property type="match status" value="1"/>
</dbReference>
<keyword evidence="10" id="KW-1185">Reference proteome</keyword>
<dbReference type="SUPFAM" id="SSF55124">
    <property type="entry name" value="Nitrite/Sulfite reductase N-terminal domain-like"/>
    <property type="match status" value="2"/>
</dbReference>
<dbReference type="InterPro" id="IPR005117">
    <property type="entry name" value="NiRdtase/SiRdtase_haem-b_fer"/>
</dbReference>
<keyword evidence="5" id="KW-0408">Iron</keyword>